<evidence type="ECO:0000256" key="12">
    <source>
        <dbReference type="SAM" id="Phobius"/>
    </source>
</evidence>
<accession>A0A8B6CTK0</accession>
<dbReference type="EMBL" id="UYJE01002205">
    <property type="protein sequence ID" value="VDI08610.1"/>
    <property type="molecule type" value="Genomic_DNA"/>
</dbReference>
<dbReference type="SUPFAM" id="SSF52058">
    <property type="entry name" value="L domain-like"/>
    <property type="match status" value="1"/>
</dbReference>
<dbReference type="PANTHER" id="PTHR47410">
    <property type="entry name" value="TOLL-LIKE RECEPTOR 7-RELATED"/>
    <property type="match status" value="1"/>
</dbReference>
<sequence length="263" mass="30761">MLIPEASNFKYLDISFGVSLVGLLFQKNSSHNLETLILDGQYHLTLDQEDLIDSGKIKTLKWRDAHLHFAIYPAENKFSLMLQLFFKKLEYLEHLDMSKNSIWALPENVFRKMEYLSELHLAGNLFQSIPPQIMDLSNIKLLDFRQNLLTTLERNTRIWADSMNQKHGLSILLTDNAFECKCNNLDFIKWINKTKDNLDSRSYKCRLVNGTLITVQEAYERMHDLFSHCESSIWLTVASTLLSTCFITALLLFTYYSKRWKIC</sequence>
<comment type="caution">
    <text evidence="13">The sequence shown here is derived from an EMBL/GenBank/DDBJ whole genome shotgun (WGS) entry which is preliminary data.</text>
</comment>
<dbReference type="PANTHER" id="PTHR47410:SF5">
    <property type="entry name" value="TOLL-LIKE RECEPTOR 3"/>
    <property type="match status" value="1"/>
</dbReference>
<evidence type="ECO:0000256" key="2">
    <source>
        <dbReference type="ARBA" id="ARBA00004370"/>
    </source>
</evidence>
<keyword evidence="14" id="KW-1185">Reference proteome</keyword>
<comment type="subcellular location">
    <subcellularLocation>
        <location evidence="1">Endosome</location>
    </subcellularLocation>
    <subcellularLocation>
        <location evidence="2">Membrane</location>
    </subcellularLocation>
</comment>
<dbReference type="InterPro" id="IPR003591">
    <property type="entry name" value="Leu-rich_rpt_typical-subtyp"/>
</dbReference>
<name>A0A8B6CTK0_MYTGA</name>
<evidence type="ECO:0000313" key="13">
    <source>
        <dbReference type="EMBL" id="VDI08610.1"/>
    </source>
</evidence>
<dbReference type="Proteomes" id="UP000596742">
    <property type="component" value="Unassembled WGS sequence"/>
</dbReference>
<reference evidence="13" key="1">
    <citation type="submission" date="2018-11" db="EMBL/GenBank/DDBJ databases">
        <authorList>
            <person name="Alioto T."/>
            <person name="Alioto T."/>
        </authorList>
    </citation>
    <scope>NUCLEOTIDE SEQUENCE</scope>
</reference>
<dbReference type="Gene3D" id="3.80.10.10">
    <property type="entry name" value="Ribonuclease Inhibitor"/>
    <property type="match status" value="1"/>
</dbReference>
<keyword evidence="6" id="KW-0677">Repeat</keyword>
<dbReference type="SMART" id="SM00369">
    <property type="entry name" value="LRR_TYP"/>
    <property type="match status" value="2"/>
</dbReference>
<dbReference type="InterPro" id="IPR001611">
    <property type="entry name" value="Leu-rich_rpt"/>
</dbReference>
<keyword evidence="5" id="KW-0732">Signal</keyword>
<keyword evidence="4 12" id="KW-0812">Transmembrane</keyword>
<dbReference type="OrthoDB" id="1526598at2759"/>
<evidence type="ECO:0000256" key="5">
    <source>
        <dbReference type="ARBA" id="ARBA00022729"/>
    </source>
</evidence>
<evidence type="ECO:0000256" key="1">
    <source>
        <dbReference type="ARBA" id="ARBA00004177"/>
    </source>
</evidence>
<keyword evidence="10" id="KW-0675">Receptor</keyword>
<evidence type="ECO:0000256" key="4">
    <source>
        <dbReference type="ARBA" id="ARBA00022692"/>
    </source>
</evidence>
<dbReference type="GO" id="GO:0016020">
    <property type="term" value="C:membrane"/>
    <property type="evidence" value="ECO:0007669"/>
    <property type="project" value="UniProtKB-SubCell"/>
</dbReference>
<dbReference type="Pfam" id="PF13855">
    <property type="entry name" value="LRR_8"/>
    <property type="match status" value="1"/>
</dbReference>
<keyword evidence="11" id="KW-0325">Glycoprotein</keyword>
<keyword evidence="9 12" id="KW-0472">Membrane</keyword>
<evidence type="ECO:0000256" key="7">
    <source>
        <dbReference type="ARBA" id="ARBA00022753"/>
    </source>
</evidence>
<evidence type="ECO:0000313" key="14">
    <source>
        <dbReference type="Proteomes" id="UP000596742"/>
    </source>
</evidence>
<keyword evidence="3" id="KW-0433">Leucine-rich repeat</keyword>
<dbReference type="AlphaFoldDB" id="A0A8B6CTK0"/>
<evidence type="ECO:0008006" key="15">
    <source>
        <dbReference type="Google" id="ProtNLM"/>
    </source>
</evidence>
<keyword evidence="8 12" id="KW-1133">Transmembrane helix</keyword>
<protein>
    <recommendedName>
        <fullName evidence="15">LRRCT domain-containing protein</fullName>
    </recommendedName>
</protein>
<organism evidence="13 14">
    <name type="scientific">Mytilus galloprovincialis</name>
    <name type="common">Mediterranean mussel</name>
    <dbReference type="NCBI Taxonomy" id="29158"/>
    <lineage>
        <taxon>Eukaryota</taxon>
        <taxon>Metazoa</taxon>
        <taxon>Spiralia</taxon>
        <taxon>Lophotrochozoa</taxon>
        <taxon>Mollusca</taxon>
        <taxon>Bivalvia</taxon>
        <taxon>Autobranchia</taxon>
        <taxon>Pteriomorphia</taxon>
        <taxon>Mytilida</taxon>
        <taxon>Mytiloidea</taxon>
        <taxon>Mytilidae</taxon>
        <taxon>Mytilinae</taxon>
        <taxon>Mytilus</taxon>
    </lineage>
</organism>
<dbReference type="InterPro" id="IPR032675">
    <property type="entry name" value="LRR_dom_sf"/>
</dbReference>
<evidence type="ECO:0000256" key="6">
    <source>
        <dbReference type="ARBA" id="ARBA00022737"/>
    </source>
</evidence>
<evidence type="ECO:0000256" key="10">
    <source>
        <dbReference type="ARBA" id="ARBA00023170"/>
    </source>
</evidence>
<evidence type="ECO:0000256" key="8">
    <source>
        <dbReference type="ARBA" id="ARBA00022989"/>
    </source>
</evidence>
<evidence type="ECO:0000256" key="11">
    <source>
        <dbReference type="ARBA" id="ARBA00023180"/>
    </source>
</evidence>
<evidence type="ECO:0000256" key="3">
    <source>
        <dbReference type="ARBA" id="ARBA00022614"/>
    </source>
</evidence>
<feature type="transmembrane region" description="Helical" evidence="12">
    <location>
        <begin position="233"/>
        <end position="256"/>
    </location>
</feature>
<evidence type="ECO:0000256" key="9">
    <source>
        <dbReference type="ARBA" id="ARBA00023136"/>
    </source>
</evidence>
<proteinExistence type="predicted"/>
<dbReference type="GO" id="GO:0005768">
    <property type="term" value="C:endosome"/>
    <property type="evidence" value="ECO:0007669"/>
    <property type="project" value="UniProtKB-SubCell"/>
</dbReference>
<gene>
    <name evidence="13" type="ORF">MGAL_10B030426</name>
</gene>
<keyword evidence="7" id="KW-0967">Endosome</keyword>